<dbReference type="Proteomes" id="UP000468928">
    <property type="component" value="Unassembled WGS sequence"/>
</dbReference>
<comment type="catalytic activity">
    <reaction evidence="1">
        <text>ATP + protein L-histidine = ADP + protein N-phospho-L-histidine.</text>
        <dbReference type="EC" id="2.7.13.3"/>
    </reaction>
</comment>
<dbReference type="InterPro" id="IPR003660">
    <property type="entry name" value="HAMP_dom"/>
</dbReference>
<dbReference type="SMART" id="SM00388">
    <property type="entry name" value="HisKA"/>
    <property type="match status" value="1"/>
</dbReference>
<dbReference type="GO" id="GO:0000155">
    <property type="term" value="F:phosphorelay sensor kinase activity"/>
    <property type="evidence" value="ECO:0007669"/>
    <property type="project" value="InterPro"/>
</dbReference>
<dbReference type="CDD" id="cd00082">
    <property type="entry name" value="HisKA"/>
    <property type="match status" value="1"/>
</dbReference>
<keyword evidence="18" id="KW-1185">Reference proteome</keyword>
<evidence type="ECO:0000256" key="9">
    <source>
        <dbReference type="ARBA" id="ARBA00023012"/>
    </source>
</evidence>
<name>A0A6P1D991_9NOCA</name>
<evidence type="ECO:0000313" key="17">
    <source>
        <dbReference type="Proteomes" id="UP000468928"/>
    </source>
</evidence>
<feature type="compositionally biased region" description="Basic residues" evidence="11">
    <location>
        <begin position="1"/>
        <end position="10"/>
    </location>
</feature>
<evidence type="ECO:0000256" key="5">
    <source>
        <dbReference type="ARBA" id="ARBA00022679"/>
    </source>
</evidence>
<dbReference type="PROSITE" id="PS50885">
    <property type="entry name" value="HAMP"/>
    <property type="match status" value="1"/>
</dbReference>
<dbReference type="Pfam" id="PF00512">
    <property type="entry name" value="HisKA"/>
    <property type="match status" value="1"/>
</dbReference>
<dbReference type="Gene3D" id="1.10.287.130">
    <property type="match status" value="1"/>
</dbReference>
<dbReference type="CDD" id="cd06225">
    <property type="entry name" value="HAMP"/>
    <property type="match status" value="1"/>
</dbReference>
<evidence type="ECO:0000256" key="11">
    <source>
        <dbReference type="SAM" id="MobiDB-lite"/>
    </source>
</evidence>
<dbReference type="PANTHER" id="PTHR45436">
    <property type="entry name" value="SENSOR HISTIDINE KINASE YKOH"/>
    <property type="match status" value="1"/>
</dbReference>
<evidence type="ECO:0000256" key="3">
    <source>
        <dbReference type="ARBA" id="ARBA00012438"/>
    </source>
</evidence>
<evidence type="ECO:0000259" key="14">
    <source>
        <dbReference type="PROSITE" id="PS50885"/>
    </source>
</evidence>
<keyword evidence="8 12" id="KW-1133">Transmembrane helix</keyword>
<dbReference type="PANTHER" id="PTHR45436:SF5">
    <property type="entry name" value="SENSOR HISTIDINE KINASE TRCS"/>
    <property type="match status" value="1"/>
</dbReference>
<protein>
    <recommendedName>
        <fullName evidence="3">histidine kinase</fullName>
        <ecNumber evidence="3">2.7.13.3</ecNumber>
    </recommendedName>
</protein>
<dbReference type="InterPro" id="IPR003594">
    <property type="entry name" value="HATPase_dom"/>
</dbReference>
<evidence type="ECO:0000313" key="18">
    <source>
        <dbReference type="Proteomes" id="UP000470876"/>
    </source>
</evidence>
<evidence type="ECO:0000256" key="4">
    <source>
        <dbReference type="ARBA" id="ARBA00022553"/>
    </source>
</evidence>
<dbReference type="EMBL" id="JAAGUZ010000031">
    <property type="protein sequence ID" value="NEW45450.1"/>
    <property type="molecule type" value="Genomic_DNA"/>
</dbReference>
<dbReference type="InterPro" id="IPR036097">
    <property type="entry name" value="HisK_dim/P_sf"/>
</dbReference>
<dbReference type="CDD" id="cd00075">
    <property type="entry name" value="HATPase"/>
    <property type="match status" value="1"/>
</dbReference>
<dbReference type="Pfam" id="PF02518">
    <property type="entry name" value="HATPase_c"/>
    <property type="match status" value="1"/>
</dbReference>
<dbReference type="InterPro" id="IPR036890">
    <property type="entry name" value="HATPase_C_sf"/>
</dbReference>
<keyword evidence="5" id="KW-0808">Transferase</keyword>
<reference evidence="17 18" key="1">
    <citation type="submission" date="2020-01" db="EMBL/GenBank/DDBJ databases">
        <title>Genetics and antimicrobial susceptibilities of Nocardia species isolated from the soil; a comparison with species isolated from humans.</title>
        <authorList>
            <person name="Carrasco G."/>
            <person name="Monzon S."/>
            <person name="Sansegundo M."/>
            <person name="Garcia E."/>
            <person name="Garrido N."/>
            <person name="Medina M.J."/>
            <person name="Villalon P."/>
            <person name="Ramirez-Arocha A.C."/>
            <person name="Jimenez P."/>
            <person name="Cuesta I."/>
            <person name="Valdezate S."/>
        </authorList>
    </citation>
    <scope>NUCLEOTIDE SEQUENCE [LARGE SCALE GENOMIC DNA]</scope>
    <source>
        <strain evidence="15 17">CNM20110639</strain>
        <strain evidence="16 18">CNM20110649</strain>
    </source>
</reference>
<evidence type="ECO:0000256" key="12">
    <source>
        <dbReference type="SAM" id="Phobius"/>
    </source>
</evidence>
<dbReference type="AlphaFoldDB" id="A0A6P1D991"/>
<dbReference type="Gene3D" id="6.10.340.10">
    <property type="match status" value="1"/>
</dbReference>
<feature type="domain" description="HAMP" evidence="14">
    <location>
        <begin position="229"/>
        <end position="281"/>
    </location>
</feature>
<evidence type="ECO:0000313" key="15">
    <source>
        <dbReference type="EMBL" id="NEW45450.1"/>
    </source>
</evidence>
<feature type="domain" description="Histidine kinase" evidence="13">
    <location>
        <begin position="289"/>
        <end position="505"/>
    </location>
</feature>
<sequence>MARTTSKRQAKSGANETVAPLGSSRRGADEPAPMRPPTPLTRTVSLRWRVTLLAASVVAIAVAVTSIAAYAMVARALYGDVDAQLRARAATMINGDIDSMAFQSLGVATLFSNNIGVGLIYPFSVSSPPSTPEGERTLDSLPVYIPPQPTKPPIGTEEIAVAKGEHTSSLRTYNNQRVLARRMDSGVTLVISQRLEPTREVLDRLAWLLFVVGGCGVLLAAAAGTAVGRTGLRPIARLTAATERVARTDDLTPIPVTGDDELARLTESFNTMLRALAESRDRQRRLVADAGHELRTPLTSLRTNMELLIAAGRPGAPRIPDEDMAELRMDVVAQIEELSTLVGDLVDLAREDAPETVYERVDLGEVAERALERARRRRGSIEFVAALRPWFVYGHEAGLERAILNVLDNAAKWSPAGAQVRVSMAEVGRGLLELSVDDAGPGIPPAERELVFERFYRTTASRSMPGSGLGLAIVKQVVTKHGGTITIDTSERGGALIRIVLPGEAGAPVATAEDEPDP</sequence>
<evidence type="ECO:0000256" key="6">
    <source>
        <dbReference type="ARBA" id="ARBA00022692"/>
    </source>
</evidence>
<dbReference type="EMBL" id="JAAGUX010000030">
    <property type="protein sequence ID" value="NEW57448.1"/>
    <property type="molecule type" value="Genomic_DNA"/>
</dbReference>
<keyword evidence="9" id="KW-0902">Two-component regulatory system</keyword>
<dbReference type="SUPFAM" id="SSF47384">
    <property type="entry name" value="Homodimeric domain of signal transducing histidine kinase"/>
    <property type="match status" value="1"/>
</dbReference>
<dbReference type="SMART" id="SM00387">
    <property type="entry name" value="HATPase_c"/>
    <property type="match status" value="1"/>
</dbReference>
<keyword evidence="10 12" id="KW-0472">Membrane</keyword>
<comment type="caution">
    <text evidence="15">The sequence shown here is derived from an EMBL/GenBank/DDBJ whole genome shotgun (WGS) entry which is preliminary data.</text>
</comment>
<feature type="transmembrane region" description="Helical" evidence="12">
    <location>
        <begin position="50"/>
        <end position="73"/>
    </location>
</feature>
<keyword evidence="4" id="KW-0597">Phosphoprotein</keyword>
<dbReference type="SUPFAM" id="SSF158472">
    <property type="entry name" value="HAMP domain-like"/>
    <property type="match status" value="1"/>
</dbReference>
<keyword evidence="7 15" id="KW-0418">Kinase</keyword>
<feature type="region of interest" description="Disordered" evidence="11">
    <location>
        <begin position="1"/>
        <end position="40"/>
    </location>
</feature>
<dbReference type="Pfam" id="PF00672">
    <property type="entry name" value="HAMP"/>
    <property type="match status" value="1"/>
</dbReference>
<evidence type="ECO:0000256" key="7">
    <source>
        <dbReference type="ARBA" id="ARBA00022777"/>
    </source>
</evidence>
<dbReference type="PRINTS" id="PR00344">
    <property type="entry name" value="BCTRLSENSOR"/>
</dbReference>
<dbReference type="InterPro" id="IPR050428">
    <property type="entry name" value="TCS_sensor_his_kinase"/>
</dbReference>
<dbReference type="InterPro" id="IPR004358">
    <property type="entry name" value="Sig_transdc_His_kin-like_C"/>
</dbReference>
<gene>
    <name evidence="15" type="ORF">GV789_13435</name>
    <name evidence="16" type="ORF">GV794_17555</name>
</gene>
<evidence type="ECO:0000256" key="10">
    <source>
        <dbReference type="ARBA" id="ARBA00023136"/>
    </source>
</evidence>
<proteinExistence type="predicted"/>
<dbReference type="Gene3D" id="3.30.565.10">
    <property type="entry name" value="Histidine kinase-like ATPase, C-terminal domain"/>
    <property type="match status" value="1"/>
</dbReference>
<dbReference type="InterPro" id="IPR003661">
    <property type="entry name" value="HisK_dim/P_dom"/>
</dbReference>
<dbReference type="InterPro" id="IPR005467">
    <property type="entry name" value="His_kinase_dom"/>
</dbReference>
<evidence type="ECO:0000259" key="13">
    <source>
        <dbReference type="PROSITE" id="PS50109"/>
    </source>
</evidence>
<dbReference type="PROSITE" id="PS50109">
    <property type="entry name" value="HIS_KIN"/>
    <property type="match status" value="1"/>
</dbReference>
<evidence type="ECO:0000313" key="16">
    <source>
        <dbReference type="EMBL" id="NEW57448.1"/>
    </source>
</evidence>
<evidence type="ECO:0000256" key="1">
    <source>
        <dbReference type="ARBA" id="ARBA00000085"/>
    </source>
</evidence>
<keyword evidence="6 12" id="KW-0812">Transmembrane</keyword>
<feature type="transmembrane region" description="Helical" evidence="12">
    <location>
        <begin position="205"/>
        <end position="227"/>
    </location>
</feature>
<organism evidence="15 17">
    <name type="scientific">Nocardia cyriacigeorgica</name>
    <dbReference type="NCBI Taxonomy" id="135487"/>
    <lineage>
        <taxon>Bacteria</taxon>
        <taxon>Bacillati</taxon>
        <taxon>Actinomycetota</taxon>
        <taxon>Actinomycetes</taxon>
        <taxon>Mycobacteriales</taxon>
        <taxon>Nocardiaceae</taxon>
        <taxon>Nocardia</taxon>
    </lineage>
</organism>
<dbReference type="EC" id="2.7.13.3" evidence="3"/>
<evidence type="ECO:0000256" key="2">
    <source>
        <dbReference type="ARBA" id="ARBA00004236"/>
    </source>
</evidence>
<dbReference type="GO" id="GO:0005886">
    <property type="term" value="C:plasma membrane"/>
    <property type="evidence" value="ECO:0007669"/>
    <property type="project" value="UniProtKB-SubCell"/>
</dbReference>
<evidence type="ECO:0000256" key="8">
    <source>
        <dbReference type="ARBA" id="ARBA00022989"/>
    </source>
</evidence>
<dbReference type="SMART" id="SM00304">
    <property type="entry name" value="HAMP"/>
    <property type="match status" value="1"/>
</dbReference>
<accession>A0A6P1D991</accession>
<comment type="subcellular location">
    <subcellularLocation>
        <location evidence="2">Cell membrane</location>
    </subcellularLocation>
</comment>
<dbReference type="SUPFAM" id="SSF55874">
    <property type="entry name" value="ATPase domain of HSP90 chaperone/DNA topoisomerase II/histidine kinase"/>
    <property type="match status" value="1"/>
</dbReference>
<dbReference type="Proteomes" id="UP000470876">
    <property type="component" value="Unassembled WGS sequence"/>
</dbReference>